<dbReference type="PROSITE" id="PS50921">
    <property type="entry name" value="ANTAR"/>
    <property type="match status" value="1"/>
</dbReference>
<dbReference type="AlphaFoldDB" id="F0M242"/>
<dbReference type="Gene3D" id="1.10.10.10">
    <property type="entry name" value="Winged helix-like DNA-binding domain superfamily/Winged helix DNA-binding domain"/>
    <property type="match status" value="1"/>
</dbReference>
<dbReference type="HOGENOM" id="CLU_690105_0_0_11"/>
<dbReference type="Pfam" id="PF03861">
    <property type="entry name" value="ANTAR"/>
    <property type="match status" value="1"/>
</dbReference>
<dbReference type="KEGG" id="apn:Asphe3_31360"/>
<dbReference type="SUPFAM" id="SSF55781">
    <property type="entry name" value="GAF domain-like"/>
    <property type="match status" value="1"/>
</dbReference>
<dbReference type="SUPFAM" id="SSF52172">
    <property type="entry name" value="CheY-like"/>
    <property type="match status" value="1"/>
</dbReference>
<evidence type="ECO:0000259" key="5">
    <source>
        <dbReference type="PROSITE" id="PS50921"/>
    </source>
</evidence>
<dbReference type="EMBL" id="CP002379">
    <property type="protein sequence ID" value="ADX74245.1"/>
    <property type="molecule type" value="Genomic_DNA"/>
</dbReference>
<dbReference type="SMART" id="SM01012">
    <property type="entry name" value="ANTAR"/>
    <property type="match status" value="1"/>
</dbReference>
<organism evidence="6 7">
    <name type="scientific">Pseudarthrobacter phenanthrenivorans (strain DSM 18606 / JCM 16027 / LMG 23796 / Sphe3)</name>
    <name type="common">Arthrobacter phenanthrenivorans</name>
    <dbReference type="NCBI Taxonomy" id="930171"/>
    <lineage>
        <taxon>Bacteria</taxon>
        <taxon>Bacillati</taxon>
        <taxon>Actinomycetota</taxon>
        <taxon>Actinomycetes</taxon>
        <taxon>Micrococcales</taxon>
        <taxon>Micrococcaceae</taxon>
        <taxon>Pseudarthrobacter</taxon>
    </lineage>
</organism>
<reference evidence="6 7" key="1">
    <citation type="journal article" date="2011" name="Stand. Genomic Sci.">
        <title>Complete genome sequence of Arthrobacter phenanthrenivorans type strain (Sphe3).</title>
        <authorList>
            <person name="Kallimanis A."/>
            <person name="Labutti K.M."/>
            <person name="Lapidus A."/>
            <person name="Clum A."/>
            <person name="Lykidis A."/>
            <person name="Mavromatis K."/>
            <person name="Pagani I."/>
            <person name="Liolios K."/>
            <person name="Ivanova N."/>
            <person name="Goodwin L."/>
            <person name="Pitluck S."/>
            <person name="Chen A."/>
            <person name="Palaniappan K."/>
            <person name="Markowitz V."/>
            <person name="Bristow J."/>
            <person name="Velentzas A.D."/>
            <person name="Perisynakis A."/>
            <person name="Ouzounis C.C."/>
            <person name="Kyrpides N.C."/>
            <person name="Koukkou A.I."/>
            <person name="Drainas C."/>
        </authorList>
    </citation>
    <scope>NUCLEOTIDE SEQUENCE [LARGE SCALE GENOMIC DNA]</scope>
    <source>
        <strain evidence="7">DSM 18606 / JCM 16027 / LMG 23796 / Sphe3</strain>
    </source>
</reference>
<sequence length="399" mass="43040">MSLHWGGFRAKTAFRPEPLICGQCRNDEFLEFTSIDSLPGNTRSVVEVSYRCQRCGSVRTQPADVTEVARILNRPGNTPNVLAFGGHYIHCGQPMTSAGAEMRSIHGTYRGGNLPDALGVYLATRVLRCECGFQMEIPDQYRSGGVGRRRAGWRPGREGSRVNYLSLDDLTASVARIRGLLLTQEKVENAVKLLAQAIKESMPGSPGTGVSLLDPEGRRTSSGFTDSLVEKADAAQYELGEGPCLTAWAAEEVVVIADVHSDGRWPLWAAAVAALPVRSVVSAPLLAGKDSIGALKIYSAFPGQYDDDAGRTLSLFAGTAATLLAHIQGTESPLRMTEELKATLASRDIINRACGVLMERRGISHDEALQLMINEARAEGVPLVRIGEKLVTKVPPAER</sequence>
<dbReference type="Proteomes" id="UP000008639">
    <property type="component" value="Chromosome"/>
</dbReference>
<evidence type="ECO:0000313" key="7">
    <source>
        <dbReference type="Proteomes" id="UP000008639"/>
    </source>
</evidence>
<dbReference type="eggNOG" id="COG2203">
    <property type="taxonomic scope" value="Bacteria"/>
</dbReference>
<dbReference type="RefSeq" id="WP_013602136.1">
    <property type="nucleotide sequence ID" value="NC_015145.1"/>
</dbReference>
<dbReference type="GO" id="GO:0003723">
    <property type="term" value="F:RNA binding"/>
    <property type="evidence" value="ECO:0007669"/>
    <property type="project" value="InterPro"/>
</dbReference>
<keyword evidence="1" id="KW-0808">Transferase</keyword>
<proteinExistence type="predicted"/>
<keyword evidence="2" id="KW-0418">Kinase</keyword>
<evidence type="ECO:0000313" key="6">
    <source>
        <dbReference type="EMBL" id="ADX74245.1"/>
    </source>
</evidence>
<dbReference type="InterPro" id="IPR005561">
    <property type="entry name" value="ANTAR"/>
</dbReference>
<evidence type="ECO:0000256" key="1">
    <source>
        <dbReference type="ARBA" id="ARBA00022679"/>
    </source>
</evidence>
<dbReference type="InterPro" id="IPR003018">
    <property type="entry name" value="GAF"/>
</dbReference>
<evidence type="ECO:0000256" key="3">
    <source>
        <dbReference type="ARBA" id="ARBA00023015"/>
    </source>
</evidence>
<dbReference type="InterPro" id="IPR029016">
    <property type="entry name" value="GAF-like_dom_sf"/>
</dbReference>
<protein>
    <submittedName>
        <fullName evidence="6">Response regulator with putative antiterminator output domain</fullName>
    </submittedName>
</protein>
<dbReference type="GO" id="GO:0016301">
    <property type="term" value="F:kinase activity"/>
    <property type="evidence" value="ECO:0007669"/>
    <property type="project" value="UniProtKB-KW"/>
</dbReference>
<dbReference type="InterPro" id="IPR011006">
    <property type="entry name" value="CheY-like_superfamily"/>
</dbReference>
<gene>
    <name evidence="6" type="ordered locus">Asphe3_31360</name>
</gene>
<dbReference type="InterPro" id="IPR036388">
    <property type="entry name" value="WH-like_DNA-bd_sf"/>
</dbReference>
<dbReference type="STRING" id="930171.Asphe3_31360"/>
<dbReference type="Pfam" id="PF13185">
    <property type="entry name" value="GAF_2"/>
    <property type="match status" value="1"/>
</dbReference>
<evidence type="ECO:0000256" key="2">
    <source>
        <dbReference type="ARBA" id="ARBA00022777"/>
    </source>
</evidence>
<feature type="domain" description="ANTAR" evidence="5">
    <location>
        <begin position="330"/>
        <end position="391"/>
    </location>
</feature>
<dbReference type="SMART" id="SM00065">
    <property type="entry name" value="GAF"/>
    <property type="match status" value="1"/>
</dbReference>
<evidence type="ECO:0000256" key="4">
    <source>
        <dbReference type="ARBA" id="ARBA00023163"/>
    </source>
</evidence>
<keyword evidence="3" id="KW-0805">Transcription regulation</keyword>
<keyword evidence="4" id="KW-0804">Transcription</keyword>
<name>F0M242_PSEPM</name>
<accession>F0M242</accession>
<dbReference type="Gene3D" id="3.30.450.40">
    <property type="match status" value="1"/>
</dbReference>